<dbReference type="EMBL" id="JANGBO010000009">
    <property type="protein sequence ID" value="MCQ5062056.1"/>
    <property type="molecule type" value="Genomic_DNA"/>
</dbReference>
<feature type="transmembrane region" description="Helical" evidence="1">
    <location>
        <begin position="201"/>
        <end position="220"/>
    </location>
</feature>
<evidence type="ECO:0000313" key="3">
    <source>
        <dbReference type="EMBL" id="MCB8563174.1"/>
    </source>
</evidence>
<evidence type="ECO:0000313" key="4">
    <source>
        <dbReference type="EMBL" id="MCQ5062056.1"/>
    </source>
</evidence>
<name>A0AAP2XPU9_9FIRM</name>
<evidence type="ECO:0000256" key="2">
    <source>
        <dbReference type="SAM" id="SignalP"/>
    </source>
</evidence>
<keyword evidence="1" id="KW-0812">Transmembrane</keyword>
<dbReference type="Proteomes" id="UP001197827">
    <property type="component" value="Unassembled WGS sequence"/>
</dbReference>
<dbReference type="AlphaFoldDB" id="A0AAP2XPU9"/>
<feature type="chain" id="PRO_5042796808" evidence="2">
    <location>
        <begin position="24"/>
        <end position="226"/>
    </location>
</feature>
<dbReference type="Proteomes" id="UP001204814">
    <property type="component" value="Unassembled WGS sequence"/>
</dbReference>
<evidence type="ECO:0000256" key="1">
    <source>
        <dbReference type="SAM" id="Phobius"/>
    </source>
</evidence>
<accession>A0AAP2XPU9</accession>
<reference evidence="3" key="1">
    <citation type="submission" date="2021-10" db="EMBL/GenBank/DDBJ databases">
        <title>Collection of gut derived symbiotic bacterial strains cultured from healthy donors.</title>
        <authorList>
            <person name="Lin H."/>
            <person name="Littmann E."/>
            <person name="Kohout C."/>
            <person name="Pamer E.G."/>
        </authorList>
    </citation>
    <scope>NUCLEOTIDE SEQUENCE</scope>
    <source>
        <strain evidence="3">DFI.5.2</strain>
    </source>
</reference>
<feature type="signal peptide" evidence="2">
    <location>
        <begin position="1"/>
        <end position="23"/>
    </location>
</feature>
<reference evidence="4" key="2">
    <citation type="submission" date="2022-06" db="EMBL/GenBank/DDBJ databases">
        <title>Isolation of gut microbiota from human fecal samples.</title>
        <authorList>
            <person name="Pamer E.G."/>
            <person name="Barat B."/>
            <person name="Waligurski E."/>
            <person name="Medina S."/>
            <person name="Paddock L."/>
            <person name="Mostad J."/>
        </authorList>
    </citation>
    <scope>NUCLEOTIDE SEQUENCE</scope>
    <source>
        <strain evidence="4">DFI.6.24</strain>
    </source>
</reference>
<keyword evidence="1" id="KW-0472">Membrane</keyword>
<sequence length="226" mass="24365">MKKLLTTISLALTLCLSLTTVFAAPSINKNGAVKKDSILINGEKVDANTTAAFDSKKETYSAAGVSDETIDVIEKVNANPSQLASLIKGVDLSGYSLLTEFQDLSVYVNGELKQKVKNVTLTWEVPNLVKTAKNVKVLHYSTERNTWEILTPKSVDFDNKTITQEFKDLSPVAVIYQAGDANANKNGTKANSTKTGDSTNVMPFVALGVVALAGIGFCVVRRKKSM</sequence>
<evidence type="ECO:0000313" key="5">
    <source>
        <dbReference type="Proteomes" id="UP001204814"/>
    </source>
</evidence>
<dbReference type="NCBIfam" id="TIGR01167">
    <property type="entry name" value="LPXTG_anchor"/>
    <property type="match status" value="1"/>
</dbReference>
<comment type="caution">
    <text evidence="4">The sequence shown here is derived from an EMBL/GenBank/DDBJ whole genome shotgun (WGS) entry which is preliminary data.</text>
</comment>
<keyword evidence="1" id="KW-1133">Transmembrane helix</keyword>
<dbReference type="EMBL" id="JAJDKQ010000045">
    <property type="protein sequence ID" value="MCB8563174.1"/>
    <property type="molecule type" value="Genomic_DNA"/>
</dbReference>
<organism evidence="4 5">
    <name type="scientific">Faecalibacillus intestinalis</name>
    <dbReference type="NCBI Taxonomy" id="1982626"/>
    <lineage>
        <taxon>Bacteria</taxon>
        <taxon>Bacillati</taxon>
        <taxon>Bacillota</taxon>
        <taxon>Erysipelotrichia</taxon>
        <taxon>Erysipelotrichales</taxon>
        <taxon>Coprobacillaceae</taxon>
        <taxon>Faecalibacillus</taxon>
    </lineage>
</organism>
<protein>
    <submittedName>
        <fullName evidence="4">LPXTG cell wall anchor domain-containing protein</fullName>
    </submittedName>
</protein>
<keyword evidence="2" id="KW-0732">Signal</keyword>
<gene>
    <name evidence="3" type="ORF">LJD74_14380</name>
    <name evidence="4" type="ORF">NE542_09555</name>
</gene>
<dbReference type="RefSeq" id="WP_117346454.1">
    <property type="nucleotide sequence ID" value="NZ_DAWBZG010000017.1"/>
</dbReference>
<proteinExistence type="predicted"/>